<dbReference type="EMBL" id="PDCP01000039">
    <property type="protein sequence ID" value="PEG35881.1"/>
    <property type="molecule type" value="Genomic_DNA"/>
</dbReference>
<evidence type="ECO:0000313" key="5">
    <source>
        <dbReference type="Proteomes" id="UP000465302"/>
    </source>
</evidence>
<sequence>MDDSTKRATPVTFEYVGTPPPFNAPKKHFRLCRTPLLDADIQVLGETGANNLHSHTGNDGFWFVLKGRARFYDENDQVIGDLGPMQGILIEHNFPYWFEGTGDELLEILHVAARDPRVDPDERIDHRPRKFKGSQFSNTTA</sequence>
<evidence type="ECO:0000313" key="3">
    <source>
        <dbReference type="EMBL" id="PEG35881.1"/>
    </source>
</evidence>
<dbReference type="AlphaFoldDB" id="A0A2A7MX39"/>
<evidence type="ECO:0000313" key="4">
    <source>
        <dbReference type="Proteomes" id="UP000220914"/>
    </source>
</evidence>
<comment type="caution">
    <text evidence="3">The sequence shown here is derived from an EMBL/GenBank/DDBJ whole genome shotgun (WGS) entry which is preliminary data.</text>
</comment>
<dbReference type="Gene3D" id="2.60.120.10">
    <property type="entry name" value="Jelly Rolls"/>
    <property type="match status" value="1"/>
</dbReference>
<evidence type="ECO:0000256" key="1">
    <source>
        <dbReference type="SAM" id="MobiDB-lite"/>
    </source>
</evidence>
<proteinExistence type="predicted"/>
<dbReference type="OrthoDB" id="9791637at2"/>
<feature type="region of interest" description="Disordered" evidence="1">
    <location>
        <begin position="119"/>
        <end position="141"/>
    </location>
</feature>
<gene>
    <name evidence="3" type="ORF">CQY20_20315</name>
    <name evidence="2" type="ORF">MAGR_57240</name>
</gene>
<dbReference type="Proteomes" id="UP000465302">
    <property type="component" value="Unassembled WGS sequence"/>
</dbReference>
<keyword evidence="4" id="KW-1185">Reference proteome</keyword>
<dbReference type="Proteomes" id="UP000220914">
    <property type="component" value="Unassembled WGS sequence"/>
</dbReference>
<reference evidence="3 4" key="1">
    <citation type="submission" date="2017-10" db="EMBL/GenBank/DDBJ databases">
        <title>The new phylogeny of genus Mycobacterium.</title>
        <authorList>
            <person name="Tortoli E."/>
            <person name="Trovato A."/>
            <person name="Cirillo D.M."/>
        </authorList>
    </citation>
    <scope>NUCLEOTIDE SEQUENCE [LARGE SCALE GENOMIC DNA]</scope>
    <source>
        <strain evidence="3 4">CCUG37673</strain>
    </source>
</reference>
<dbReference type="RefSeq" id="WP_097941886.1">
    <property type="nucleotide sequence ID" value="NZ_BLKS01000001.1"/>
</dbReference>
<name>A0A2A7MX39_MYCAG</name>
<reference evidence="2" key="3">
    <citation type="submission" date="2020-02" db="EMBL/GenBank/DDBJ databases">
        <authorList>
            <person name="Matsumoto Y."/>
            <person name="Motooka D."/>
            <person name="Nakamura S."/>
        </authorList>
    </citation>
    <scope>NUCLEOTIDE SEQUENCE</scope>
    <source>
        <strain evidence="2">JCM 6377</strain>
    </source>
</reference>
<dbReference type="SUPFAM" id="SSF51182">
    <property type="entry name" value="RmlC-like cupins"/>
    <property type="match status" value="1"/>
</dbReference>
<reference evidence="2 5" key="2">
    <citation type="journal article" date="2019" name="Emerg. Microbes Infect.">
        <title>Comprehensive subspecies identification of 175 nontuberculous mycobacteria species based on 7547 genomic profiles.</title>
        <authorList>
            <person name="Matsumoto Y."/>
            <person name="Kinjo T."/>
            <person name="Motooka D."/>
            <person name="Nabeya D."/>
            <person name="Jung N."/>
            <person name="Uechi K."/>
            <person name="Horii T."/>
            <person name="Iida T."/>
            <person name="Fujita J."/>
            <person name="Nakamura S."/>
        </authorList>
    </citation>
    <scope>NUCLEOTIDE SEQUENCE [LARGE SCALE GENOMIC DNA]</scope>
    <source>
        <strain evidence="2 5">JCM 6377</strain>
    </source>
</reference>
<evidence type="ECO:0000313" key="2">
    <source>
        <dbReference type="EMBL" id="GFG54283.1"/>
    </source>
</evidence>
<accession>A0A2A7MX39</accession>
<dbReference type="InterPro" id="IPR011051">
    <property type="entry name" value="RmlC_Cupin_sf"/>
</dbReference>
<dbReference type="InterPro" id="IPR014710">
    <property type="entry name" value="RmlC-like_jellyroll"/>
</dbReference>
<protein>
    <recommendedName>
        <fullName evidence="6">Cupin 2 conserved barrel domain-containing protein</fullName>
    </recommendedName>
</protein>
<evidence type="ECO:0008006" key="6">
    <source>
        <dbReference type="Google" id="ProtNLM"/>
    </source>
</evidence>
<dbReference type="EMBL" id="BLKS01000001">
    <property type="protein sequence ID" value="GFG54283.1"/>
    <property type="molecule type" value="Genomic_DNA"/>
</dbReference>
<organism evidence="3 4">
    <name type="scientific">Mycolicibacterium agri</name>
    <name type="common">Mycobacterium agri</name>
    <dbReference type="NCBI Taxonomy" id="36811"/>
    <lineage>
        <taxon>Bacteria</taxon>
        <taxon>Bacillati</taxon>
        <taxon>Actinomycetota</taxon>
        <taxon>Actinomycetes</taxon>
        <taxon>Mycobacteriales</taxon>
        <taxon>Mycobacteriaceae</taxon>
        <taxon>Mycolicibacterium</taxon>
    </lineage>
</organism>